<dbReference type="SUPFAM" id="SSF53254">
    <property type="entry name" value="Phosphoglycerate mutase-like"/>
    <property type="match status" value="1"/>
</dbReference>
<dbReference type="EMBL" id="CP035282">
    <property type="protein sequence ID" value="QAT60214.1"/>
    <property type="molecule type" value="Genomic_DNA"/>
</dbReference>
<feature type="active site" description="Tele-phosphohistidine intermediate" evidence="1">
    <location>
        <position position="8"/>
    </location>
</feature>
<dbReference type="AlphaFoldDB" id="A0A410Q8H6"/>
<dbReference type="Pfam" id="PF00300">
    <property type="entry name" value="His_Phos_1"/>
    <property type="match status" value="1"/>
</dbReference>
<proteinExistence type="predicted"/>
<dbReference type="GO" id="GO:0016791">
    <property type="term" value="F:phosphatase activity"/>
    <property type="evidence" value="ECO:0007669"/>
    <property type="project" value="TreeGrafter"/>
</dbReference>
<dbReference type="PANTHER" id="PTHR48100">
    <property type="entry name" value="BROAD-SPECIFICITY PHOSPHATASE YOR283W-RELATED"/>
    <property type="match status" value="1"/>
</dbReference>
<accession>A0A410Q8H6</accession>
<feature type="binding site" evidence="2">
    <location>
        <position position="56"/>
    </location>
    <ligand>
        <name>substrate</name>
    </ligand>
</feature>
<evidence type="ECO:0000313" key="3">
    <source>
        <dbReference type="EMBL" id="QAT60214.1"/>
    </source>
</evidence>
<dbReference type="PIRSF" id="PIRSF000709">
    <property type="entry name" value="6PFK_2-Ptase"/>
    <property type="match status" value="1"/>
</dbReference>
<dbReference type="SMART" id="SM00855">
    <property type="entry name" value="PGAM"/>
    <property type="match status" value="1"/>
</dbReference>
<organism evidence="3 4">
    <name type="scientific">Acidilutibacter cellobiosedens</name>
    <dbReference type="NCBI Taxonomy" id="2507161"/>
    <lineage>
        <taxon>Bacteria</taxon>
        <taxon>Bacillati</taxon>
        <taxon>Bacillota</taxon>
        <taxon>Tissierellia</taxon>
        <taxon>Tissierellales</taxon>
        <taxon>Acidilutibacteraceae</taxon>
        <taxon>Acidilutibacter</taxon>
    </lineage>
</organism>
<dbReference type="CDD" id="cd07067">
    <property type="entry name" value="HP_PGM_like"/>
    <property type="match status" value="1"/>
</dbReference>
<evidence type="ECO:0000256" key="1">
    <source>
        <dbReference type="PIRSR" id="PIRSR613078-1"/>
    </source>
</evidence>
<feature type="binding site" evidence="2">
    <location>
        <begin position="7"/>
        <end position="14"/>
    </location>
    <ligand>
        <name>substrate</name>
    </ligand>
</feature>
<sequence>MDIIFVRHGSTEENRKKVYGSSDIHLSEKGKTEVLNIKNSVNNMSFGKVYISPLKRTMETSKILGVKGIHDDRIKEINFSIFGGKTYEEIKKIYPEEVSLWTKDYINYRIPGGESLKDIYERTKDFLENIISENKNVLVITHEGVIRCALCWVFDNVEYFYRFRADNGSITVISADDGYKYIKCINKR</sequence>
<dbReference type="InterPro" id="IPR050275">
    <property type="entry name" value="PGM_Phosphatase"/>
</dbReference>
<dbReference type="Proteomes" id="UP000287969">
    <property type="component" value="Chromosome"/>
</dbReference>
<dbReference type="InterPro" id="IPR013078">
    <property type="entry name" value="His_Pase_superF_clade-1"/>
</dbReference>
<reference evidence="4" key="1">
    <citation type="submission" date="2019-01" db="EMBL/GenBank/DDBJ databases">
        <title>Draft genomes of a novel of Sporanaerobacter strains.</title>
        <authorList>
            <person name="Ma S."/>
        </authorList>
    </citation>
    <scope>NUCLEOTIDE SEQUENCE [LARGE SCALE GENOMIC DNA]</scope>
    <source>
        <strain evidence="4">NJN-17</strain>
    </source>
</reference>
<dbReference type="OrthoDB" id="7925971at2"/>
<dbReference type="RefSeq" id="WP_071140621.1">
    <property type="nucleotide sequence ID" value="NZ_CP035282.1"/>
</dbReference>
<protein>
    <submittedName>
        <fullName evidence="3">Histidine phosphatase family protein</fullName>
    </submittedName>
</protein>
<evidence type="ECO:0000256" key="2">
    <source>
        <dbReference type="PIRSR" id="PIRSR613078-2"/>
    </source>
</evidence>
<keyword evidence="4" id="KW-1185">Reference proteome</keyword>
<dbReference type="PANTHER" id="PTHR48100:SF10">
    <property type="entry name" value="2-CARBOXY-D-ARABINITOL-1-PHOSPHATASE-RELATED"/>
    <property type="match status" value="1"/>
</dbReference>
<dbReference type="InterPro" id="IPR029033">
    <property type="entry name" value="His_PPase_superfam"/>
</dbReference>
<name>A0A410Q8H6_9FIRM</name>
<evidence type="ECO:0000313" key="4">
    <source>
        <dbReference type="Proteomes" id="UP000287969"/>
    </source>
</evidence>
<dbReference type="KEGG" id="spoa:EQM13_00815"/>
<gene>
    <name evidence="3" type="ORF">EQM13_00815</name>
</gene>
<feature type="active site" description="Proton donor/acceptor" evidence="1">
    <location>
        <position position="76"/>
    </location>
</feature>
<dbReference type="Gene3D" id="3.40.50.1240">
    <property type="entry name" value="Phosphoglycerate mutase-like"/>
    <property type="match status" value="1"/>
</dbReference>